<evidence type="ECO:0000256" key="3">
    <source>
        <dbReference type="ARBA" id="ARBA00022679"/>
    </source>
</evidence>
<proteinExistence type="inferred from homology"/>
<keyword evidence="3" id="KW-0808">Transferase</keyword>
<name>B9E2D6_CLOK1</name>
<dbReference type="InterPro" id="IPR004568">
    <property type="entry name" value="Ppantetheine-prot_Trfase_dom"/>
</dbReference>
<dbReference type="GO" id="GO:0006633">
    <property type="term" value="P:fatty acid biosynthetic process"/>
    <property type="evidence" value="ECO:0007669"/>
    <property type="project" value="InterPro"/>
</dbReference>
<dbReference type="GO" id="GO:0019878">
    <property type="term" value="P:lysine biosynthetic process via aminoadipic acid"/>
    <property type="evidence" value="ECO:0007669"/>
    <property type="project" value="TreeGrafter"/>
</dbReference>
<sequence length="243" mass="28650">MIKKLHRTNRNKELFMVHIYGIQIKTFSNKKLLYSLMKLVSKNKRERIKKFMFQQDSLRCLFGALLSRYAICKISNYKNDELKFNVNSYNKPFLIKPNSLYFNTSHSGRWVVCAVANNPVGIDVEYIKSIDFDIAKTFFTKEEYINLMNQDIKNQKRYFYLMWTLKESYVKADGRGLSLPLNSFSIDIKNDEISIITNNKLNLCYFKKYYIDNLHISSVCSLSNNFCSEINEVTVYDLLETLS</sequence>
<evidence type="ECO:0000256" key="2">
    <source>
        <dbReference type="ARBA" id="ARBA00010990"/>
    </source>
</evidence>
<evidence type="ECO:0000259" key="6">
    <source>
        <dbReference type="Pfam" id="PF01648"/>
    </source>
</evidence>
<dbReference type="PANTHER" id="PTHR12215">
    <property type="entry name" value="PHOSPHOPANTETHEINE TRANSFERASE"/>
    <property type="match status" value="1"/>
</dbReference>
<feature type="domain" description="4'-phosphopantetheinyl transferase" evidence="6">
    <location>
        <begin position="119"/>
        <end position="204"/>
    </location>
</feature>
<evidence type="ECO:0000256" key="1">
    <source>
        <dbReference type="ARBA" id="ARBA00001946"/>
    </source>
</evidence>
<dbReference type="Gene3D" id="3.90.470.20">
    <property type="entry name" value="4'-phosphopantetheinyl transferase domain"/>
    <property type="match status" value="2"/>
</dbReference>
<keyword evidence="5" id="KW-0460">Magnesium</keyword>
<evidence type="ECO:0000313" key="9">
    <source>
        <dbReference type="Proteomes" id="UP000007969"/>
    </source>
</evidence>
<dbReference type="NCBIfam" id="TIGR00556">
    <property type="entry name" value="pantethn_trn"/>
    <property type="match status" value="1"/>
</dbReference>
<comment type="similarity">
    <text evidence="2">Belongs to the P-Pant transferase superfamily. Gsp/Sfp/HetI/AcpT family.</text>
</comment>
<dbReference type="EMBL" id="AP009049">
    <property type="protein sequence ID" value="BAH06661.1"/>
    <property type="molecule type" value="Genomic_DNA"/>
</dbReference>
<dbReference type="PANTHER" id="PTHR12215:SF10">
    <property type="entry name" value="L-AMINOADIPATE-SEMIALDEHYDE DEHYDROGENASE-PHOSPHOPANTETHEINYL TRANSFERASE"/>
    <property type="match status" value="1"/>
</dbReference>
<dbReference type="InterPro" id="IPR037143">
    <property type="entry name" value="4-PPantetheinyl_Trfase_dom_sf"/>
</dbReference>
<dbReference type="HOGENOM" id="CLU_057011_6_2_9"/>
<feature type="domain" description="4'-phosphopantetheinyl transferase N-terminal" evidence="7">
    <location>
        <begin position="34"/>
        <end position="115"/>
    </location>
</feature>
<dbReference type="GO" id="GO:0000287">
    <property type="term" value="F:magnesium ion binding"/>
    <property type="evidence" value="ECO:0007669"/>
    <property type="project" value="InterPro"/>
</dbReference>
<dbReference type="Pfam" id="PF01648">
    <property type="entry name" value="ACPS"/>
    <property type="match status" value="1"/>
</dbReference>
<dbReference type="InterPro" id="IPR050559">
    <property type="entry name" value="P-Pant_transferase_sf"/>
</dbReference>
<dbReference type="GO" id="GO:0008897">
    <property type="term" value="F:holo-[acyl-carrier-protein] synthase activity"/>
    <property type="evidence" value="ECO:0007669"/>
    <property type="project" value="InterPro"/>
</dbReference>
<dbReference type="Pfam" id="PF22624">
    <property type="entry name" value="AASDHPPT_N"/>
    <property type="match status" value="1"/>
</dbReference>
<gene>
    <name evidence="8" type="ordered locus">CKR_1610</name>
</gene>
<evidence type="ECO:0000313" key="8">
    <source>
        <dbReference type="EMBL" id="BAH06661.1"/>
    </source>
</evidence>
<dbReference type="InterPro" id="IPR055066">
    <property type="entry name" value="AASDHPPT_N"/>
</dbReference>
<organism evidence="8 9">
    <name type="scientific">Clostridium kluyveri (strain NBRC 12016)</name>
    <dbReference type="NCBI Taxonomy" id="583346"/>
    <lineage>
        <taxon>Bacteria</taxon>
        <taxon>Bacillati</taxon>
        <taxon>Bacillota</taxon>
        <taxon>Clostridia</taxon>
        <taxon>Eubacteriales</taxon>
        <taxon>Clostridiaceae</taxon>
        <taxon>Clostridium</taxon>
    </lineage>
</organism>
<dbReference type="AlphaFoldDB" id="B9E2D6"/>
<evidence type="ECO:0000259" key="7">
    <source>
        <dbReference type="Pfam" id="PF22624"/>
    </source>
</evidence>
<dbReference type="InterPro" id="IPR008278">
    <property type="entry name" value="4-PPantetheinyl_Trfase_dom"/>
</dbReference>
<accession>B9E2D6</accession>
<keyword evidence="4" id="KW-0479">Metal-binding</keyword>
<dbReference type="Proteomes" id="UP000007969">
    <property type="component" value="Chromosome"/>
</dbReference>
<dbReference type="KEGG" id="ckr:CKR_1610"/>
<reference evidence="9" key="1">
    <citation type="submission" date="2005-09" db="EMBL/GenBank/DDBJ databases">
        <title>Complete genome sequence of Clostridium kluyveri and comparative genomics of Clostridia species.</title>
        <authorList>
            <person name="Inui M."/>
            <person name="Nonaka H."/>
            <person name="Shinoda Y."/>
            <person name="Ikenaga Y."/>
            <person name="Abe M."/>
            <person name="Naito K."/>
            <person name="Vertes A.A."/>
            <person name="Yukawa H."/>
        </authorList>
    </citation>
    <scope>NUCLEOTIDE SEQUENCE [LARGE SCALE GENOMIC DNA]</scope>
    <source>
        <strain evidence="9">NBRC 12016</strain>
    </source>
</reference>
<dbReference type="SUPFAM" id="SSF56214">
    <property type="entry name" value="4'-phosphopantetheinyl transferase"/>
    <property type="match status" value="2"/>
</dbReference>
<protein>
    <submittedName>
        <fullName evidence="8">Uncharacterized protein</fullName>
    </submittedName>
</protein>
<evidence type="ECO:0000256" key="4">
    <source>
        <dbReference type="ARBA" id="ARBA00022723"/>
    </source>
</evidence>
<evidence type="ECO:0000256" key="5">
    <source>
        <dbReference type="ARBA" id="ARBA00022842"/>
    </source>
</evidence>
<comment type="cofactor">
    <cofactor evidence="1">
        <name>Mg(2+)</name>
        <dbReference type="ChEBI" id="CHEBI:18420"/>
    </cofactor>
</comment>
<dbReference type="GO" id="GO:0005829">
    <property type="term" value="C:cytosol"/>
    <property type="evidence" value="ECO:0007669"/>
    <property type="project" value="TreeGrafter"/>
</dbReference>